<reference evidence="15" key="1">
    <citation type="submission" date="2020-03" db="EMBL/GenBank/DDBJ databases">
        <title>Draft sequencing of Paenibacilllus sp. S3N08.</title>
        <authorList>
            <person name="Kim D.-U."/>
        </authorList>
    </citation>
    <scope>NUCLEOTIDE SEQUENCE</scope>
    <source>
        <strain evidence="15">S3N08</strain>
    </source>
</reference>
<sequence length="262" mass="29376">MVKNRLIPVLLLKDGYLVRSENFSIHQILGNPVHEVERFNHWNVDELIYLDISEDDVYYGQRNDTRVKSAMDILTVLEEVSKTCFMPLTVGGRIRSIQDIRERLKRGADKVAINTAAFEMPELIQEAALIYGSQCIVISIDVRRNAEGKYEVYYDHGRKATGETPVECIQRMEKLGAGEILLHMIDRDGTAEGYDLELIKLVSESTSLPVIALGGVGSFKDYAKGVIEGRASAVAAANIFHFMELTDRRGKKAMKQAGVNVR</sequence>
<evidence type="ECO:0000256" key="6">
    <source>
        <dbReference type="ARBA" id="ARBA00022605"/>
    </source>
</evidence>
<dbReference type="InterPro" id="IPR011060">
    <property type="entry name" value="RibuloseP-bd_barrel"/>
</dbReference>
<evidence type="ECO:0000256" key="13">
    <source>
        <dbReference type="ARBA" id="ARBA00047838"/>
    </source>
</evidence>
<evidence type="ECO:0000256" key="11">
    <source>
        <dbReference type="ARBA" id="ARBA00031409"/>
    </source>
</evidence>
<dbReference type="EMBL" id="JAAOIW010000014">
    <property type="protein sequence ID" value="NHN33876.1"/>
    <property type="molecule type" value="Genomic_DNA"/>
</dbReference>
<evidence type="ECO:0000256" key="8">
    <source>
        <dbReference type="ARBA" id="ARBA00023239"/>
    </source>
</evidence>
<evidence type="ECO:0000256" key="2">
    <source>
        <dbReference type="ARBA" id="ARBA00009667"/>
    </source>
</evidence>
<proteinExistence type="inferred from homology"/>
<dbReference type="Gene3D" id="3.20.20.70">
    <property type="entry name" value="Aldolase class I"/>
    <property type="match status" value="1"/>
</dbReference>
<name>A0ABX0JDK7_9BACL</name>
<evidence type="ECO:0000256" key="9">
    <source>
        <dbReference type="ARBA" id="ARBA00025475"/>
    </source>
</evidence>
<dbReference type="RefSeq" id="WP_166154256.1">
    <property type="nucleotide sequence ID" value="NZ_JAAOIW010000014.1"/>
</dbReference>
<dbReference type="PANTHER" id="PTHR21235:SF2">
    <property type="entry name" value="IMIDAZOLE GLYCEROL PHOSPHATE SYNTHASE HISHF"/>
    <property type="match status" value="1"/>
</dbReference>
<dbReference type="GO" id="GO:0016829">
    <property type="term" value="F:lyase activity"/>
    <property type="evidence" value="ECO:0007669"/>
    <property type="project" value="UniProtKB-KW"/>
</dbReference>
<comment type="catalytic activity">
    <reaction evidence="13">
        <text>5-[(5-phospho-1-deoxy-D-ribulos-1-ylimino)methylamino]-1-(5-phospho-beta-D-ribosyl)imidazole-4-carboxamide + L-glutamine = D-erythro-1-(imidazol-4-yl)glycerol 3-phosphate + 5-amino-1-(5-phospho-beta-D-ribosyl)imidazole-4-carboxamide + L-glutamate + H(+)</text>
        <dbReference type="Rhea" id="RHEA:24793"/>
        <dbReference type="ChEBI" id="CHEBI:15378"/>
        <dbReference type="ChEBI" id="CHEBI:29985"/>
        <dbReference type="ChEBI" id="CHEBI:58278"/>
        <dbReference type="ChEBI" id="CHEBI:58359"/>
        <dbReference type="ChEBI" id="CHEBI:58475"/>
        <dbReference type="ChEBI" id="CHEBI:58525"/>
        <dbReference type="EC" id="4.3.2.10"/>
    </reaction>
</comment>
<dbReference type="Proteomes" id="UP001165962">
    <property type="component" value="Unassembled WGS sequence"/>
</dbReference>
<accession>A0ABX0JDK7</accession>
<evidence type="ECO:0000256" key="10">
    <source>
        <dbReference type="ARBA" id="ARBA00030264"/>
    </source>
</evidence>
<evidence type="ECO:0000313" key="15">
    <source>
        <dbReference type="EMBL" id="NHN33876.1"/>
    </source>
</evidence>
<keyword evidence="7 14" id="KW-0368">Histidine biosynthesis</keyword>
<evidence type="ECO:0000256" key="12">
    <source>
        <dbReference type="ARBA" id="ARBA00032401"/>
    </source>
</evidence>
<dbReference type="InterPro" id="IPR050064">
    <property type="entry name" value="IGPS_HisA/HisF"/>
</dbReference>
<keyword evidence="8 15" id="KW-0456">Lyase</keyword>
<evidence type="ECO:0000256" key="4">
    <source>
        <dbReference type="ARBA" id="ARBA00012809"/>
    </source>
</evidence>
<keyword evidence="16" id="KW-1185">Reference proteome</keyword>
<comment type="caution">
    <text evidence="15">The sequence shown here is derived from an EMBL/GenBank/DDBJ whole genome shotgun (WGS) entry which is preliminary data.</text>
</comment>
<organism evidence="15 16">
    <name type="scientific">Paenibacillus agricola</name>
    <dbReference type="NCBI Taxonomy" id="2716264"/>
    <lineage>
        <taxon>Bacteria</taxon>
        <taxon>Bacillati</taxon>
        <taxon>Bacillota</taxon>
        <taxon>Bacilli</taxon>
        <taxon>Bacillales</taxon>
        <taxon>Paenibacillaceae</taxon>
        <taxon>Paenibacillus</taxon>
    </lineage>
</organism>
<dbReference type="SUPFAM" id="SSF51366">
    <property type="entry name" value="Ribulose-phoshate binding barrel"/>
    <property type="match status" value="1"/>
</dbReference>
<comment type="subunit">
    <text evidence="3">Heterodimer of HisH and HisF.</text>
</comment>
<evidence type="ECO:0000256" key="7">
    <source>
        <dbReference type="ARBA" id="ARBA00023102"/>
    </source>
</evidence>
<dbReference type="InterPro" id="IPR013785">
    <property type="entry name" value="Aldolase_TIM"/>
</dbReference>
<keyword evidence="6 14" id="KW-0028">Amino-acid biosynthesis</keyword>
<evidence type="ECO:0000256" key="14">
    <source>
        <dbReference type="RuleBase" id="RU003657"/>
    </source>
</evidence>
<dbReference type="InterPro" id="IPR004651">
    <property type="entry name" value="HisF"/>
</dbReference>
<dbReference type="EC" id="4.3.2.10" evidence="4"/>
<comment type="similarity">
    <text evidence="2 14">Belongs to the HisA/HisF family.</text>
</comment>
<evidence type="ECO:0000256" key="1">
    <source>
        <dbReference type="ARBA" id="ARBA00005091"/>
    </source>
</evidence>
<dbReference type="PANTHER" id="PTHR21235">
    <property type="entry name" value="IMIDAZOLE GLYCEROL PHOSPHATE SYNTHASE SUBUNIT HISF/H IGP SYNTHASE SUBUNIT HISF/H"/>
    <property type="match status" value="1"/>
</dbReference>
<protein>
    <recommendedName>
        <fullName evidence="5">Imidazole glycerol phosphate synthase subunit HisF</fullName>
        <ecNumber evidence="4">4.3.2.10</ecNumber>
    </recommendedName>
    <alternativeName>
        <fullName evidence="10">IGP synthase cyclase subunit</fullName>
    </alternativeName>
    <alternativeName>
        <fullName evidence="11">IGP synthase subunit HisF</fullName>
    </alternativeName>
    <alternativeName>
        <fullName evidence="12">ImGP synthase subunit HisF</fullName>
    </alternativeName>
</protein>
<dbReference type="InterPro" id="IPR006062">
    <property type="entry name" value="His_biosynth"/>
</dbReference>
<dbReference type="Pfam" id="PF00977">
    <property type="entry name" value="His_biosynth"/>
    <property type="match status" value="1"/>
</dbReference>
<comment type="pathway">
    <text evidence="1">Amino-acid biosynthesis; L-histidine biosynthesis; L-histidine from 5-phospho-alpha-D-ribose 1-diphosphate: step 5/9.</text>
</comment>
<evidence type="ECO:0000256" key="5">
    <source>
        <dbReference type="ARBA" id="ARBA00016318"/>
    </source>
</evidence>
<gene>
    <name evidence="15" type="primary">hisF</name>
    <name evidence="15" type="ORF">G9U52_29080</name>
</gene>
<evidence type="ECO:0000256" key="3">
    <source>
        <dbReference type="ARBA" id="ARBA00011152"/>
    </source>
</evidence>
<dbReference type="CDD" id="cd04731">
    <property type="entry name" value="HisF"/>
    <property type="match status" value="1"/>
</dbReference>
<comment type="function">
    <text evidence="9">IGPS catalyzes the conversion of PRFAR and glutamine to IGP, AICAR and glutamate. The HisF subunit catalyzes the cyclization activity that produces IGP and AICAR from PRFAR using the ammonia provided by the HisH subunit.</text>
</comment>
<evidence type="ECO:0000313" key="16">
    <source>
        <dbReference type="Proteomes" id="UP001165962"/>
    </source>
</evidence>